<feature type="transmembrane region" description="Helical" evidence="8">
    <location>
        <begin position="59"/>
        <end position="79"/>
    </location>
</feature>
<dbReference type="GO" id="GO:0008982">
    <property type="term" value="F:protein-N(PI)-phosphohistidine-sugar phosphotransferase activity"/>
    <property type="evidence" value="ECO:0007669"/>
    <property type="project" value="InterPro"/>
</dbReference>
<dbReference type="EMBL" id="NRJG01000024">
    <property type="protein sequence ID" value="RIY39841.1"/>
    <property type="molecule type" value="Genomic_DNA"/>
</dbReference>
<dbReference type="GO" id="GO:0009401">
    <property type="term" value="P:phosphoenolpyruvate-dependent sugar phosphotransferase system"/>
    <property type="evidence" value="ECO:0007669"/>
    <property type="project" value="InterPro"/>
</dbReference>
<feature type="transmembrane region" description="Helical" evidence="8">
    <location>
        <begin position="203"/>
        <end position="221"/>
    </location>
</feature>
<evidence type="ECO:0000313" key="10">
    <source>
        <dbReference type="EMBL" id="RIY39841.1"/>
    </source>
</evidence>
<evidence type="ECO:0000259" key="9">
    <source>
        <dbReference type="Pfam" id="PF13303"/>
    </source>
</evidence>
<feature type="transmembrane region" description="Helical" evidence="8">
    <location>
        <begin position="162"/>
        <end position="183"/>
    </location>
</feature>
<comment type="caution">
    <text evidence="10">The sequence shown here is derived from an EMBL/GenBank/DDBJ whole genome shotgun (WGS) entry which is preliminary data.</text>
</comment>
<feature type="transmembrane region" description="Helical" evidence="8">
    <location>
        <begin position="129"/>
        <end position="155"/>
    </location>
</feature>
<evidence type="ECO:0000256" key="5">
    <source>
        <dbReference type="ARBA" id="ARBA00022692"/>
    </source>
</evidence>
<evidence type="ECO:0000256" key="3">
    <source>
        <dbReference type="ARBA" id="ARBA00022475"/>
    </source>
</evidence>
<evidence type="ECO:0000256" key="2">
    <source>
        <dbReference type="ARBA" id="ARBA00022448"/>
    </source>
</evidence>
<evidence type="ECO:0000256" key="1">
    <source>
        <dbReference type="ARBA" id="ARBA00004651"/>
    </source>
</evidence>
<proteinExistence type="predicted"/>
<dbReference type="AlphaFoldDB" id="A0A3A1YQQ0"/>
<feature type="domain" description="Phosphotransferase system EIIC" evidence="9">
    <location>
        <begin position="24"/>
        <end position="373"/>
    </location>
</feature>
<accession>A0A3A1YQQ0</accession>
<keyword evidence="7 8" id="KW-0472">Membrane</keyword>
<evidence type="ECO:0000313" key="11">
    <source>
        <dbReference type="Proteomes" id="UP000265916"/>
    </source>
</evidence>
<evidence type="ECO:0000256" key="7">
    <source>
        <dbReference type="ARBA" id="ARBA00023136"/>
    </source>
</evidence>
<organism evidence="10 11">
    <name type="scientific">Psittacicella hinzii</name>
    <dbReference type="NCBI Taxonomy" id="2028575"/>
    <lineage>
        <taxon>Bacteria</taxon>
        <taxon>Pseudomonadati</taxon>
        <taxon>Pseudomonadota</taxon>
        <taxon>Gammaproteobacteria</taxon>
        <taxon>Pasteurellales</taxon>
        <taxon>Psittacicellaceae</taxon>
        <taxon>Psittacicella</taxon>
    </lineage>
</organism>
<sequence length="376" mass="40011">MAESVTPVRNNLPAKLTVKQFFLNVLNGMAVGIVAALIANAVLNGILGALAPHSTIAKGLQYCAYAIQFATAPVIGFIVGVNFKFPPLKSACIALVAYIAAGNVVFVPGETLQVVQANGEVVERVIKGYYKVTGLGDILNVLVACSIAAAVTLWLKDKFGSLQLVLQPIVVGVFVSWLGYFLGQYVGQVTKYFGDFINYFTNQQPWIMCPVLAIAFCFAVASPLSSVALSLITGVTGLASGAANIGVASAATFLIIAAWKENKIGVPVAIAFGAIKMMLPKLIMRPYLFVPMFVLAAINGVVVAALGIVGDTSSAGFGYISLIGPIKAYQMMDSSFKLVYIVLAYAVVPFVVGYLIHFVCTRVLKLYDNKYFKFEA</sequence>
<dbReference type="Proteomes" id="UP000265916">
    <property type="component" value="Unassembled WGS sequence"/>
</dbReference>
<feature type="transmembrane region" description="Helical" evidence="8">
    <location>
        <begin position="287"/>
        <end position="309"/>
    </location>
</feature>
<keyword evidence="2" id="KW-0813">Transport</keyword>
<evidence type="ECO:0000256" key="8">
    <source>
        <dbReference type="SAM" id="Phobius"/>
    </source>
</evidence>
<keyword evidence="5 8" id="KW-0812">Transmembrane</keyword>
<dbReference type="Pfam" id="PF13303">
    <property type="entry name" value="PTS_EIIC_2"/>
    <property type="match status" value="1"/>
</dbReference>
<feature type="transmembrane region" description="Helical" evidence="8">
    <location>
        <begin position="228"/>
        <end position="258"/>
    </location>
</feature>
<reference evidence="10 11" key="1">
    <citation type="submission" date="2017-08" db="EMBL/GenBank/DDBJ databases">
        <title>Reclassification of Bisgaard taxon 37 and 44.</title>
        <authorList>
            <person name="Christensen H."/>
        </authorList>
    </citation>
    <scope>NUCLEOTIDE SEQUENCE [LARGE SCALE GENOMIC DNA]</scope>
    <source>
        <strain evidence="10 11">111</strain>
    </source>
</reference>
<comment type="subcellular location">
    <subcellularLocation>
        <location evidence="1">Cell membrane</location>
        <topology evidence="1">Multi-pass membrane protein</topology>
    </subcellularLocation>
</comment>
<evidence type="ECO:0000256" key="6">
    <source>
        <dbReference type="ARBA" id="ARBA00022989"/>
    </source>
</evidence>
<dbReference type="RefSeq" id="WP_119530235.1">
    <property type="nucleotide sequence ID" value="NZ_JBHSSP010000006.1"/>
</dbReference>
<evidence type="ECO:0000256" key="4">
    <source>
        <dbReference type="ARBA" id="ARBA00022597"/>
    </source>
</evidence>
<keyword evidence="6 8" id="KW-1133">Transmembrane helix</keyword>
<dbReference type="OrthoDB" id="396983at2"/>
<gene>
    <name evidence="10" type="ORF">CKF58_01550</name>
</gene>
<keyword evidence="4" id="KW-0762">Sugar transport</keyword>
<feature type="transmembrane region" description="Helical" evidence="8">
    <location>
        <begin position="338"/>
        <end position="360"/>
    </location>
</feature>
<dbReference type="GO" id="GO:0005886">
    <property type="term" value="C:plasma membrane"/>
    <property type="evidence" value="ECO:0007669"/>
    <property type="project" value="UniProtKB-SubCell"/>
</dbReference>
<protein>
    <recommendedName>
        <fullName evidence="9">Phosphotransferase system EIIC domain-containing protein</fullName>
    </recommendedName>
</protein>
<dbReference type="InterPro" id="IPR003352">
    <property type="entry name" value="PTS_EIIC"/>
</dbReference>
<feature type="transmembrane region" description="Helical" evidence="8">
    <location>
        <begin position="21"/>
        <end position="47"/>
    </location>
</feature>
<keyword evidence="11" id="KW-1185">Reference proteome</keyword>
<keyword evidence="3" id="KW-1003">Cell membrane</keyword>
<name>A0A3A1YQQ0_9GAMM</name>